<dbReference type="AlphaFoldDB" id="A0A8J3VFX7"/>
<organism evidence="3 4">
    <name type="scientific">Rhizocola hellebori</name>
    <dbReference type="NCBI Taxonomy" id="1392758"/>
    <lineage>
        <taxon>Bacteria</taxon>
        <taxon>Bacillati</taxon>
        <taxon>Actinomycetota</taxon>
        <taxon>Actinomycetes</taxon>
        <taxon>Micromonosporales</taxon>
        <taxon>Micromonosporaceae</taxon>
        <taxon>Rhizocola</taxon>
    </lineage>
</organism>
<evidence type="ECO:0000256" key="1">
    <source>
        <dbReference type="ARBA" id="ARBA00006432"/>
    </source>
</evidence>
<dbReference type="Proteomes" id="UP000612899">
    <property type="component" value="Unassembled WGS sequence"/>
</dbReference>
<sequence>MLLGMRTVIDAITEQAGGAATLTVAGLGARPEAAVTWSGLHERAKRMASVLAAQGIGPSSRVGLLGDTSVELVTAIQAVWLRGAAFTVLPVPTRSGRQANLAHLLAIVADAGFGLVIVDDGCAEAGEGLSEAVPVRRLGELCERAAAAAPATPIRPAPGDLAVLQYTSGSTQNPRGVPVTHANLAANLDAIEATLGPDALDPATGRWLSWLPLYHDMGLIGFLCLPMSRGCPLVLQSPMAFALRPMSWLDLLTRHRATSTGAPNFAYGLLAQLLEAGVSADLSAVRYMFSGGEPIDAAMMGRFTAAAAAYGLDPGAVVAAYGLAESTLAVSFSPIGRGIAVDEVDRDRLERDGHALETGEPGGSARLVRLGAAVPGTQIRIVDATGSVAAARTVGHIEVSGPSVVSGYWGEPARPGGWLRTGDLGYLTEDGLVVCGRAKDVLFSAGRNIYPQDVEAAALQVQGVRPGGAAAFGISDGRGDRLVVAVETRATDSDALRKAVAVAVVSQTGMAPADVVTLRFGRLPKTSSGKLRRAETRRRYLAGELTERRLALVDRSVQ</sequence>
<dbReference type="Pfam" id="PF00501">
    <property type="entry name" value="AMP-binding"/>
    <property type="match status" value="1"/>
</dbReference>
<reference evidence="3" key="1">
    <citation type="submission" date="2021-01" db="EMBL/GenBank/DDBJ databases">
        <title>Whole genome shotgun sequence of Rhizocola hellebori NBRC 109834.</title>
        <authorList>
            <person name="Komaki H."/>
            <person name="Tamura T."/>
        </authorList>
    </citation>
    <scope>NUCLEOTIDE SEQUENCE</scope>
    <source>
        <strain evidence="3">NBRC 109834</strain>
    </source>
</reference>
<comment type="caution">
    <text evidence="3">The sequence shown here is derived from an EMBL/GenBank/DDBJ whole genome shotgun (WGS) entry which is preliminary data.</text>
</comment>
<dbReference type="EMBL" id="BONY01000021">
    <property type="protein sequence ID" value="GIH05769.1"/>
    <property type="molecule type" value="Genomic_DNA"/>
</dbReference>
<feature type="domain" description="AMP-dependent synthetase/ligase" evidence="2">
    <location>
        <begin position="33"/>
        <end position="409"/>
    </location>
</feature>
<proteinExistence type="inferred from homology"/>
<evidence type="ECO:0000313" key="4">
    <source>
        <dbReference type="Proteomes" id="UP000612899"/>
    </source>
</evidence>
<dbReference type="InterPro" id="IPR045851">
    <property type="entry name" value="AMP-bd_C_sf"/>
</dbReference>
<keyword evidence="3" id="KW-0436">Ligase</keyword>
<dbReference type="PANTHER" id="PTHR22754">
    <property type="entry name" value="DISCO-INTERACTING PROTEIN 2 DIP2 -RELATED"/>
    <property type="match status" value="1"/>
</dbReference>
<evidence type="ECO:0000313" key="3">
    <source>
        <dbReference type="EMBL" id="GIH05769.1"/>
    </source>
</evidence>
<dbReference type="InterPro" id="IPR000873">
    <property type="entry name" value="AMP-dep_synth/lig_dom"/>
</dbReference>
<dbReference type="InterPro" id="IPR042099">
    <property type="entry name" value="ANL_N_sf"/>
</dbReference>
<dbReference type="GO" id="GO:0070566">
    <property type="term" value="F:adenylyltransferase activity"/>
    <property type="evidence" value="ECO:0007669"/>
    <property type="project" value="TreeGrafter"/>
</dbReference>
<dbReference type="GO" id="GO:0016874">
    <property type="term" value="F:ligase activity"/>
    <property type="evidence" value="ECO:0007669"/>
    <property type="project" value="UniProtKB-KW"/>
</dbReference>
<dbReference type="Gene3D" id="3.40.50.12780">
    <property type="entry name" value="N-terminal domain of ligase-like"/>
    <property type="match status" value="1"/>
</dbReference>
<dbReference type="GO" id="GO:0006633">
    <property type="term" value="P:fatty acid biosynthetic process"/>
    <property type="evidence" value="ECO:0007669"/>
    <property type="project" value="TreeGrafter"/>
</dbReference>
<dbReference type="Gene3D" id="3.30.300.30">
    <property type="match status" value="1"/>
</dbReference>
<dbReference type="SUPFAM" id="SSF56801">
    <property type="entry name" value="Acetyl-CoA synthetase-like"/>
    <property type="match status" value="1"/>
</dbReference>
<comment type="similarity">
    <text evidence="1">Belongs to the ATP-dependent AMP-binding enzyme family.</text>
</comment>
<dbReference type="PANTHER" id="PTHR22754:SF32">
    <property type="entry name" value="DISCO-INTERACTING PROTEIN 2"/>
    <property type="match status" value="1"/>
</dbReference>
<gene>
    <name evidence="3" type="ORF">Rhe02_38360</name>
</gene>
<evidence type="ECO:0000259" key="2">
    <source>
        <dbReference type="Pfam" id="PF00501"/>
    </source>
</evidence>
<dbReference type="GO" id="GO:0005886">
    <property type="term" value="C:plasma membrane"/>
    <property type="evidence" value="ECO:0007669"/>
    <property type="project" value="TreeGrafter"/>
</dbReference>
<name>A0A8J3VFX7_9ACTN</name>
<protein>
    <submittedName>
        <fullName evidence="3">Putative ligase</fullName>
    </submittedName>
</protein>
<accession>A0A8J3VFX7</accession>
<keyword evidence="4" id="KW-1185">Reference proteome</keyword>